<keyword evidence="2" id="KW-0488">Methylation</keyword>
<name>A0A8X9A6N1_SALSN</name>
<feature type="region of interest" description="Disordered" evidence="6">
    <location>
        <begin position="82"/>
        <end position="101"/>
    </location>
</feature>
<dbReference type="PROSITE" id="PS50846">
    <property type="entry name" value="HMA_2"/>
    <property type="match status" value="1"/>
</dbReference>
<comment type="subcellular location">
    <subcellularLocation>
        <location evidence="1">Membrane</location>
        <topology evidence="1">Peripheral membrane protein</topology>
    </subcellularLocation>
</comment>
<sequence length="209" mass="23191">MSCVATNNQNGNNNQEGVIVLGVYIHCEGCANEVLNHLRGFQGFADVEGVEIDAKNHKVRVKGANADPIKVSERLRIKSGKHVELISPQKQDKKEEEKKPEPTVSEVVLKVYIHCEACANEVKHCILKMEGVQTVNPDVAKNEVTVKGTMDPKKLVEFISKRGGRHAEILKETDLNKNDKNDANLNDIHQLVFAPQLFSDENPNACSLM</sequence>
<reference evidence="8" key="1">
    <citation type="submission" date="2018-01" db="EMBL/GenBank/DDBJ databases">
        <authorList>
            <person name="Mao J.F."/>
        </authorList>
    </citation>
    <scope>NUCLEOTIDE SEQUENCE</scope>
    <source>
        <strain evidence="8">Huo1</strain>
        <tissue evidence="8">Leaf</tissue>
    </source>
</reference>
<gene>
    <name evidence="8" type="ORF">SASPL_109800</name>
</gene>
<evidence type="ECO:0000256" key="6">
    <source>
        <dbReference type="SAM" id="MobiDB-lite"/>
    </source>
</evidence>
<dbReference type="CDD" id="cd00371">
    <property type="entry name" value="HMA"/>
    <property type="match status" value="2"/>
</dbReference>
<dbReference type="InterPro" id="IPR036163">
    <property type="entry name" value="HMA_dom_sf"/>
</dbReference>
<dbReference type="Gene3D" id="3.30.70.100">
    <property type="match status" value="2"/>
</dbReference>
<keyword evidence="4" id="KW-0449">Lipoprotein</keyword>
<dbReference type="AlphaFoldDB" id="A0A8X9A6N1"/>
<comment type="caution">
    <text evidence="8">The sequence shown here is derived from an EMBL/GenBank/DDBJ whole genome shotgun (WGS) entry which is preliminary data.</text>
</comment>
<dbReference type="PANTHER" id="PTHR46195">
    <property type="entry name" value="HEAVY METAL-ASSOCIATED ISOPRENYLATED PLANT PROTEIN 7"/>
    <property type="match status" value="1"/>
</dbReference>
<organism evidence="8">
    <name type="scientific">Salvia splendens</name>
    <name type="common">Scarlet sage</name>
    <dbReference type="NCBI Taxonomy" id="180675"/>
    <lineage>
        <taxon>Eukaryota</taxon>
        <taxon>Viridiplantae</taxon>
        <taxon>Streptophyta</taxon>
        <taxon>Embryophyta</taxon>
        <taxon>Tracheophyta</taxon>
        <taxon>Spermatophyta</taxon>
        <taxon>Magnoliopsida</taxon>
        <taxon>eudicotyledons</taxon>
        <taxon>Gunneridae</taxon>
        <taxon>Pentapetalae</taxon>
        <taxon>asterids</taxon>
        <taxon>lamiids</taxon>
        <taxon>Lamiales</taxon>
        <taxon>Lamiaceae</taxon>
        <taxon>Nepetoideae</taxon>
        <taxon>Mentheae</taxon>
        <taxon>Salviinae</taxon>
        <taxon>Salvia</taxon>
        <taxon>Salvia subgen. Calosphace</taxon>
        <taxon>core Calosphace</taxon>
    </lineage>
</organism>
<evidence type="ECO:0000256" key="3">
    <source>
        <dbReference type="ARBA" id="ARBA00022723"/>
    </source>
</evidence>
<evidence type="ECO:0000256" key="4">
    <source>
        <dbReference type="ARBA" id="ARBA00023289"/>
    </source>
</evidence>
<dbReference type="PANTHER" id="PTHR46195:SF3">
    <property type="entry name" value="HEAVY METAL-ASSOCIATED ISOPRENYLATED PLANT PROTEIN 3-LIKE"/>
    <property type="match status" value="1"/>
</dbReference>
<accession>A0A8X9A6N1</accession>
<evidence type="ECO:0000256" key="2">
    <source>
        <dbReference type="ARBA" id="ARBA00022481"/>
    </source>
</evidence>
<evidence type="ECO:0000256" key="5">
    <source>
        <dbReference type="ARBA" id="ARBA00024045"/>
    </source>
</evidence>
<dbReference type="GO" id="GO:0009626">
    <property type="term" value="P:plant-type hypersensitive response"/>
    <property type="evidence" value="ECO:0007669"/>
    <property type="project" value="UniProtKB-KW"/>
</dbReference>
<keyword evidence="9" id="KW-1185">Reference proteome</keyword>
<reference evidence="8" key="2">
    <citation type="submission" date="2020-08" db="EMBL/GenBank/DDBJ databases">
        <title>Plant Genome Project.</title>
        <authorList>
            <person name="Zhang R.-G."/>
        </authorList>
    </citation>
    <scope>NUCLEOTIDE SEQUENCE</scope>
    <source>
        <strain evidence="8">Huo1</strain>
        <tissue evidence="8">Leaf</tissue>
    </source>
</reference>
<comment type="similarity">
    <text evidence="5">Belongs to the HIPP family.</text>
</comment>
<protein>
    <recommendedName>
        <fullName evidence="7">HMA domain-containing protein</fullName>
    </recommendedName>
</protein>
<feature type="domain" description="HMA" evidence="7">
    <location>
        <begin position="104"/>
        <end position="167"/>
    </location>
</feature>
<dbReference type="GO" id="GO:0046872">
    <property type="term" value="F:metal ion binding"/>
    <property type="evidence" value="ECO:0007669"/>
    <property type="project" value="UniProtKB-KW"/>
</dbReference>
<evidence type="ECO:0000256" key="1">
    <source>
        <dbReference type="ARBA" id="ARBA00004170"/>
    </source>
</evidence>
<evidence type="ECO:0000259" key="7">
    <source>
        <dbReference type="PROSITE" id="PS50846"/>
    </source>
</evidence>
<dbReference type="GO" id="GO:0016020">
    <property type="term" value="C:membrane"/>
    <property type="evidence" value="ECO:0007669"/>
    <property type="project" value="UniProtKB-SubCell"/>
</dbReference>
<evidence type="ECO:0000313" key="8">
    <source>
        <dbReference type="EMBL" id="KAG6431717.1"/>
    </source>
</evidence>
<dbReference type="InterPro" id="IPR006121">
    <property type="entry name" value="HMA_dom"/>
</dbReference>
<dbReference type="EMBL" id="PNBA02000003">
    <property type="protein sequence ID" value="KAG6431717.1"/>
    <property type="molecule type" value="Genomic_DNA"/>
</dbReference>
<dbReference type="InterPro" id="IPR044577">
    <property type="entry name" value="HIPP4/7/8/17/18/19"/>
</dbReference>
<dbReference type="SUPFAM" id="SSF55008">
    <property type="entry name" value="HMA, heavy metal-associated domain"/>
    <property type="match status" value="2"/>
</dbReference>
<dbReference type="Pfam" id="PF00403">
    <property type="entry name" value="HMA"/>
    <property type="match status" value="1"/>
</dbReference>
<keyword evidence="3" id="KW-0479">Metal-binding</keyword>
<proteinExistence type="inferred from homology"/>
<dbReference type="Proteomes" id="UP000298416">
    <property type="component" value="Unassembled WGS sequence"/>
</dbReference>
<evidence type="ECO:0000313" key="9">
    <source>
        <dbReference type="Proteomes" id="UP000298416"/>
    </source>
</evidence>
<keyword evidence="4" id="KW-0636">Prenylation</keyword>